<organism evidence="2 3">
    <name type="scientific">Coemansia aciculifera</name>
    <dbReference type="NCBI Taxonomy" id="417176"/>
    <lineage>
        <taxon>Eukaryota</taxon>
        <taxon>Fungi</taxon>
        <taxon>Fungi incertae sedis</taxon>
        <taxon>Zoopagomycota</taxon>
        <taxon>Kickxellomycotina</taxon>
        <taxon>Kickxellomycetes</taxon>
        <taxon>Kickxellales</taxon>
        <taxon>Kickxellaceae</taxon>
        <taxon>Coemansia</taxon>
    </lineage>
</organism>
<gene>
    <name evidence="2" type="ORF">GGH94_002125</name>
</gene>
<protein>
    <submittedName>
        <fullName evidence="2">Uncharacterized protein</fullName>
    </submittedName>
</protein>
<dbReference type="Proteomes" id="UP001140074">
    <property type="component" value="Unassembled WGS sequence"/>
</dbReference>
<feature type="compositionally biased region" description="Low complexity" evidence="1">
    <location>
        <begin position="741"/>
        <end position="766"/>
    </location>
</feature>
<comment type="caution">
    <text evidence="2">The sequence shown here is derived from an EMBL/GenBank/DDBJ whole genome shotgun (WGS) entry which is preliminary data.</text>
</comment>
<proteinExistence type="predicted"/>
<evidence type="ECO:0000256" key="1">
    <source>
        <dbReference type="SAM" id="MobiDB-lite"/>
    </source>
</evidence>
<keyword evidence="3" id="KW-1185">Reference proteome</keyword>
<dbReference type="AlphaFoldDB" id="A0A9W8IT08"/>
<sequence>MEAVEQVAAPPEKAIDRVLTLKVPLSTVGWNPDLMPGLLKLVGTVDTLTMHTSQFARHIILREVEDHPNSNPGYMLQQGTAHEIALDDMSDTDLAQLFALLGRPPPADIVELFDADDLAHLSEHLALDDPVPNVVLDSELNPLYDQLVAKYFHEYCMAADIEQDNYGTMSAIAAYVANDIVAAYTNNISQRFGNYLRATINKELRTKERAKVLDQDMRGQDRSAIFAAKRAQIWEPAAAVKRAITVRPIDRTGLDTEGLRVLDILAPVLDAYRPDYVFKNENIYYDIEARPESYFLAFIRLCQYFDRCAMADLVAREQAQTLARAAMEPRDLWARVVNLKSKPFCDREGLTFSGSVDTDGVSISITFRHPDSVHRHSYKPCYKADLAAPSATDSRTSKCPYITTLSPVQVHAVRKHLVFNDMGRGDLLYLMGWSSSVENPLVFRYTRQQRLDETRMCKFTKLREIVKNEHDDSIAIRRAELYLADFNHASLDPEEFLDYVSARSLVWEDLSNFYSNTMTKHTRSLHQVRFEEGHVRRDYPFHRKLRLSAFINQQQADARLKRNMVQKFGKRLVMVCGNWSAPMARFHSPIRGRGWRKKFKKFGFRTYLFDEFRTSKTCPSCHGDLANFKWIENPRPYQRWQRRQTLCHGLLQCSNCLVKQLDDEREIVYKPRLYNRNLAAVLNFRRITKYYIRTGKTPRVFWRPTRGVAAAADAPTAADAPIAAMTATATRARGAAAFAAPDVAESSSSAASASSSSMTLRSARSSDLTSGAQPPAKRSRNGSA</sequence>
<name>A0A9W8IT08_9FUNG</name>
<evidence type="ECO:0000313" key="3">
    <source>
        <dbReference type="Proteomes" id="UP001140074"/>
    </source>
</evidence>
<evidence type="ECO:0000313" key="2">
    <source>
        <dbReference type="EMBL" id="KAJ2865608.1"/>
    </source>
</evidence>
<feature type="region of interest" description="Disordered" evidence="1">
    <location>
        <begin position="741"/>
        <end position="784"/>
    </location>
</feature>
<dbReference type="EMBL" id="JANBUY010000056">
    <property type="protein sequence ID" value="KAJ2865608.1"/>
    <property type="molecule type" value="Genomic_DNA"/>
</dbReference>
<reference evidence="2" key="1">
    <citation type="submission" date="2022-07" db="EMBL/GenBank/DDBJ databases">
        <title>Phylogenomic reconstructions and comparative analyses of Kickxellomycotina fungi.</title>
        <authorList>
            <person name="Reynolds N.K."/>
            <person name="Stajich J.E."/>
            <person name="Barry K."/>
            <person name="Grigoriev I.V."/>
            <person name="Crous P."/>
            <person name="Smith M.E."/>
        </authorList>
    </citation>
    <scope>NUCLEOTIDE SEQUENCE</scope>
    <source>
        <strain evidence="2">RSA 476</strain>
    </source>
</reference>
<accession>A0A9W8IT08</accession>